<dbReference type="STRING" id="1048983.EL17_09970"/>
<evidence type="ECO:0000256" key="1">
    <source>
        <dbReference type="SAM" id="Phobius"/>
    </source>
</evidence>
<evidence type="ECO:0000313" key="2">
    <source>
        <dbReference type="EMBL" id="KEO73821.1"/>
    </source>
</evidence>
<dbReference type="OrthoDB" id="1705901at2"/>
<dbReference type="Pfam" id="PF12787">
    <property type="entry name" value="EcsC"/>
    <property type="match status" value="1"/>
</dbReference>
<keyword evidence="3" id="KW-1185">Reference proteome</keyword>
<name>A0A074KV15_9BACT</name>
<dbReference type="AlphaFoldDB" id="A0A074KV15"/>
<keyword evidence="1" id="KW-1133">Transmembrane helix</keyword>
<dbReference type="EMBL" id="JMIH01000018">
    <property type="protein sequence ID" value="KEO73821.1"/>
    <property type="molecule type" value="Genomic_DNA"/>
</dbReference>
<proteinExistence type="predicted"/>
<sequence>MSFYEDAIRQDLTYWQIGLRKEPGVISQLPNYIQKKINSWLPEKYHQSITYIIEKMVKGIQFGSSFFNTELAPNTPLEMRESLVRERIQFYKKTAAVEGAVTGAGGIVMGMVDFAAFLSLKFKMMMEIGSVYGYSVKDYRERLFLLYAFQLAFSSSKRRMEIINLIENWDLYCENLPAKVEDFDWRTFQLEYRDYIDLAKLAQLIPVIGAPVGAVANYKLITHLGETVMNCYRLRYFAEKDRIF</sequence>
<dbReference type="PANTHER" id="PTHR41260">
    <property type="entry name" value="PROTEIN ECSC"/>
    <property type="match status" value="1"/>
</dbReference>
<dbReference type="eggNOG" id="ENOG502Z89E">
    <property type="taxonomic scope" value="Bacteria"/>
</dbReference>
<dbReference type="RefSeq" id="WP_035073812.1">
    <property type="nucleotide sequence ID" value="NZ_JMIH01000018.1"/>
</dbReference>
<organism evidence="2 3">
    <name type="scientific">Anditalea andensis</name>
    <dbReference type="NCBI Taxonomy" id="1048983"/>
    <lineage>
        <taxon>Bacteria</taxon>
        <taxon>Pseudomonadati</taxon>
        <taxon>Bacteroidota</taxon>
        <taxon>Cytophagia</taxon>
        <taxon>Cytophagales</taxon>
        <taxon>Cytophagaceae</taxon>
        <taxon>Anditalea</taxon>
    </lineage>
</organism>
<accession>A0A074KV15</accession>
<keyword evidence="1" id="KW-0812">Transmembrane</keyword>
<protein>
    <submittedName>
        <fullName evidence="2">EcsC</fullName>
    </submittedName>
</protein>
<gene>
    <name evidence="2" type="ORF">EL17_09970</name>
</gene>
<evidence type="ECO:0000313" key="3">
    <source>
        <dbReference type="Proteomes" id="UP000027821"/>
    </source>
</evidence>
<feature type="transmembrane region" description="Helical" evidence="1">
    <location>
        <begin position="100"/>
        <end position="120"/>
    </location>
</feature>
<keyword evidence="1" id="KW-0472">Membrane</keyword>
<dbReference type="InterPro" id="IPR024787">
    <property type="entry name" value="EcsC"/>
</dbReference>
<dbReference type="PANTHER" id="PTHR41260:SF1">
    <property type="entry name" value="PROTEIN ECSC"/>
    <property type="match status" value="1"/>
</dbReference>
<comment type="caution">
    <text evidence="2">The sequence shown here is derived from an EMBL/GenBank/DDBJ whole genome shotgun (WGS) entry which is preliminary data.</text>
</comment>
<reference evidence="2 3" key="1">
    <citation type="submission" date="2014-04" db="EMBL/GenBank/DDBJ databases">
        <title>Characterization and application of a salt tolerant electro-active bacterium.</title>
        <authorList>
            <person name="Yang L."/>
            <person name="Wei S."/>
            <person name="Tay Q.X.M."/>
        </authorList>
    </citation>
    <scope>NUCLEOTIDE SEQUENCE [LARGE SCALE GENOMIC DNA]</scope>
    <source>
        <strain evidence="2 3">LY1</strain>
    </source>
</reference>
<dbReference type="Proteomes" id="UP000027821">
    <property type="component" value="Unassembled WGS sequence"/>
</dbReference>